<sequence length="66" mass="7604">PSLLCLLTTVLESEGYHCIRISRISSLVIMMPTIFFDLRSIAPSFHFSRLIKTNDNMMTTIVFPFH</sequence>
<protein>
    <submittedName>
        <fullName evidence="1">Uncharacterized protein</fullName>
    </submittedName>
</protein>
<keyword evidence="2" id="KW-1185">Reference proteome</keyword>
<evidence type="ECO:0000313" key="2">
    <source>
        <dbReference type="Proteomes" id="UP000015105"/>
    </source>
</evidence>
<dbReference type="Gramene" id="AET1Gv20699100.8">
    <property type="protein sequence ID" value="AET1Gv20699100.8"/>
    <property type="gene ID" value="AET1Gv20699100"/>
</dbReference>
<dbReference type="AlphaFoldDB" id="A0A452ZBF6"/>
<name>A0A452ZBF6_AEGTS</name>
<reference evidence="1" key="4">
    <citation type="submission" date="2019-03" db="UniProtKB">
        <authorList>
            <consortium name="EnsemblPlants"/>
        </authorList>
    </citation>
    <scope>IDENTIFICATION</scope>
</reference>
<reference evidence="1" key="3">
    <citation type="journal article" date="2017" name="Nature">
        <title>Genome sequence of the progenitor of the wheat D genome Aegilops tauschii.</title>
        <authorList>
            <person name="Luo M.C."/>
            <person name="Gu Y.Q."/>
            <person name="Puiu D."/>
            <person name="Wang H."/>
            <person name="Twardziok S.O."/>
            <person name="Deal K.R."/>
            <person name="Huo N."/>
            <person name="Zhu T."/>
            <person name="Wang L."/>
            <person name="Wang Y."/>
            <person name="McGuire P.E."/>
            <person name="Liu S."/>
            <person name="Long H."/>
            <person name="Ramasamy R.K."/>
            <person name="Rodriguez J.C."/>
            <person name="Van S.L."/>
            <person name="Yuan L."/>
            <person name="Wang Z."/>
            <person name="Xia Z."/>
            <person name="Xiao L."/>
            <person name="Anderson O.D."/>
            <person name="Ouyang S."/>
            <person name="Liang Y."/>
            <person name="Zimin A.V."/>
            <person name="Pertea G."/>
            <person name="Qi P."/>
            <person name="Bennetzen J.L."/>
            <person name="Dai X."/>
            <person name="Dawson M.W."/>
            <person name="Muller H.G."/>
            <person name="Kugler K."/>
            <person name="Rivarola-Duarte L."/>
            <person name="Spannagl M."/>
            <person name="Mayer K.F.X."/>
            <person name="Lu F.H."/>
            <person name="Bevan M.W."/>
            <person name="Leroy P."/>
            <person name="Li P."/>
            <person name="You F.M."/>
            <person name="Sun Q."/>
            <person name="Liu Z."/>
            <person name="Lyons E."/>
            <person name="Wicker T."/>
            <person name="Salzberg S.L."/>
            <person name="Devos K.M."/>
            <person name="Dvorak J."/>
        </authorList>
    </citation>
    <scope>NUCLEOTIDE SEQUENCE [LARGE SCALE GENOMIC DNA]</scope>
    <source>
        <strain evidence="1">cv. AL8/78</strain>
    </source>
</reference>
<reference evidence="2" key="2">
    <citation type="journal article" date="2017" name="Nat. Plants">
        <title>The Aegilops tauschii genome reveals multiple impacts of transposons.</title>
        <authorList>
            <person name="Zhao G."/>
            <person name="Zou C."/>
            <person name="Li K."/>
            <person name="Wang K."/>
            <person name="Li T."/>
            <person name="Gao L."/>
            <person name="Zhang X."/>
            <person name="Wang H."/>
            <person name="Yang Z."/>
            <person name="Liu X."/>
            <person name="Jiang W."/>
            <person name="Mao L."/>
            <person name="Kong X."/>
            <person name="Jiao Y."/>
            <person name="Jia J."/>
        </authorList>
    </citation>
    <scope>NUCLEOTIDE SEQUENCE [LARGE SCALE GENOMIC DNA]</scope>
    <source>
        <strain evidence="2">cv. AL8/78</strain>
    </source>
</reference>
<reference evidence="1" key="5">
    <citation type="journal article" date="2021" name="G3 (Bethesda)">
        <title>Aegilops tauschii genome assembly Aet v5.0 features greater sequence contiguity and improved annotation.</title>
        <authorList>
            <person name="Wang L."/>
            <person name="Zhu T."/>
            <person name="Rodriguez J.C."/>
            <person name="Deal K.R."/>
            <person name="Dubcovsky J."/>
            <person name="McGuire P.E."/>
            <person name="Lux T."/>
            <person name="Spannagl M."/>
            <person name="Mayer K.F.X."/>
            <person name="Baldrich P."/>
            <person name="Meyers B.C."/>
            <person name="Huo N."/>
            <person name="Gu Y.Q."/>
            <person name="Zhou H."/>
            <person name="Devos K.M."/>
            <person name="Bennetzen J.L."/>
            <person name="Unver T."/>
            <person name="Budak H."/>
            <person name="Gulick P.J."/>
            <person name="Galiba G."/>
            <person name="Kalapos B."/>
            <person name="Nelson D.R."/>
            <person name="Li P."/>
            <person name="You F.M."/>
            <person name="Luo M.C."/>
            <person name="Dvorak J."/>
        </authorList>
    </citation>
    <scope>NUCLEOTIDE SEQUENCE [LARGE SCALE GENOMIC DNA]</scope>
    <source>
        <strain evidence="1">cv. AL8/78</strain>
    </source>
</reference>
<proteinExistence type="predicted"/>
<evidence type="ECO:0000313" key="1">
    <source>
        <dbReference type="EnsemblPlants" id="AET1Gv20699100.8"/>
    </source>
</evidence>
<accession>A0A452ZBF6</accession>
<organism evidence="1 2">
    <name type="scientific">Aegilops tauschii subsp. strangulata</name>
    <name type="common">Goatgrass</name>
    <dbReference type="NCBI Taxonomy" id="200361"/>
    <lineage>
        <taxon>Eukaryota</taxon>
        <taxon>Viridiplantae</taxon>
        <taxon>Streptophyta</taxon>
        <taxon>Embryophyta</taxon>
        <taxon>Tracheophyta</taxon>
        <taxon>Spermatophyta</taxon>
        <taxon>Magnoliopsida</taxon>
        <taxon>Liliopsida</taxon>
        <taxon>Poales</taxon>
        <taxon>Poaceae</taxon>
        <taxon>BOP clade</taxon>
        <taxon>Pooideae</taxon>
        <taxon>Triticodae</taxon>
        <taxon>Triticeae</taxon>
        <taxon>Triticinae</taxon>
        <taxon>Aegilops</taxon>
    </lineage>
</organism>
<reference evidence="2" key="1">
    <citation type="journal article" date="2014" name="Science">
        <title>Ancient hybridizations among the ancestral genomes of bread wheat.</title>
        <authorList>
            <consortium name="International Wheat Genome Sequencing Consortium,"/>
            <person name="Marcussen T."/>
            <person name="Sandve S.R."/>
            <person name="Heier L."/>
            <person name="Spannagl M."/>
            <person name="Pfeifer M."/>
            <person name="Jakobsen K.S."/>
            <person name="Wulff B.B."/>
            <person name="Steuernagel B."/>
            <person name="Mayer K.F."/>
            <person name="Olsen O.A."/>
        </authorList>
    </citation>
    <scope>NUCLEOTIDE SEQUENCE [LARGE SCALE GENOMIC DNA]</scope>
    <source>
        <strain evidence="2">cv. AL8/78</strain>
    </source>
</reference>
<dbReference type="EnsemblPlants" id="AET1Gv20699100.8">
    <property type="protein sequence ID" value="AET1Gv20699100.8"/>
    <property type="gene ID" value="AET1Gv20699100"/>
</dbReference>
<dbReference type="Proteomes" id="UP000015105">
    <property type="component" value="Chromosome 1D"/>
</dbReference>